<dbReference type="AlphaFoldDB" id="A0A7T8GZZ4"/>
<proteinExistence type="predicted"/>
<keyword evidence="2" id="KW-1185">Reference proteome</keyword>
<sequence length="52" mass="5919">MLQTTIILSSTTKVVREETMALVSRETHIFLYLSDTLQRNGSLFETSFALPK</sequence>
<organism evidence="1 2">
    <name type="scientific">Caligus rogercresseyi</name>
    <name type="common">Sea louse</name>
    <dbReference type="NCBI Taxonomy" id="217165"/>
    <lineage>
        <taxon>Eukaryota</taxon>
        <taxon>Metazoa</taxon>
        <taxon>Ecdysozoa</taxon>
        <taxon>Arthropoda</taxon>
        <taxon>Crustacea</taxon>
        <taxon>Multicrustacea</taxon>
        <taxon>Hexanauplia</taxon>
        <taxon>Copepoda</taxon>
        <taxon>Siphonostomatoida</taxon>
        <taxon>Caligidae</taxon>
        <taxon>Caligus</taxon>
    </lineage>
</organism>
<dbReference type="Proteomes" id="UP000595437">
    <property type="component" value="Chromosome 10"/>
</dbReference>
<protein>
    <submittedName>
        <fullName evidence="1">Uncharacterized protein</fullName>
    </submittedName>
</protein>
<gene>
    <name evidence="1" type="ORF">FKW44_015155</name>
</gene>
<reference evidence="2" key="1">
    <citation type="submission" date="2021-01" db="EMBL/GenBank/DDBJ databases">
        <title>Caligus Genome Assembly.</title>
        <authorList>
            <person name="Gallardo-Escarate C."/>
        </authorList>
    </citation>
    <scope>NUCLEOTIDE SEQUENCE [LARGE SCALE GENOMIC DNA]</scope>
</reference>
<feature type="non-terminal residue" evidence="1">
    <location>
        <position position="52"/>
    </location>
</feature>
<name>A0A7T8GZZ4_CALRO</name>
<evidence type="ECO:0000313" key="2">
    <source>
        <dbReference type="Proteomes" id="UP000595437"/>
    </source>
</evidence>
<accession>A0A7T8GZZ4</accession>
<evidence type="ECO:0000313" key="1">
    <source>
        <dbReference type="EMBL" id="QQP40939.1"/>
    </source>
</evidence>
<dbReference type="EMBL" id="CP045899">
    <property type="protein sequence ID" value="QQP40939.1"/>
    <property type="molecule type" value="Genomic_DNA"/>
</dbReference>